<dbReference type="Proteomes" id="UP000030003">
    <property type="component" value="Unassembled WGS sequence"/>
</dbReference>
<comment type="caution">
    <text evidence="2">The sequence shown here is derived from an EMBL/GenBank/DDBJ whole genome shotgun (WGS) entry which is preliminary data.</text>
</comment>
<comment type="caution">
    <text evidence="1">Lacks conserved residue(s) required for the propagation of feature annotation.</text>
</comment>
<keyword evidence="1" id="KW-1133">Transmembrane helix</keyword>
<keyword evidence="1" id="KW-0472">Membrane</keyword>
<protein>
    <recommendedName>
        <fullName evidence="1">SURF1-like protein</fullName>
    </recommendedName>
</protein>
<comment type="subcellular location">
    <subcellularLocation>
        <location evidence="1">Cell membrane</location>
        <topology evidence="1">Multi-pass membrane protein</topology>
    </subcellularLocation>
</comment>
<dbReference type="InterPro" id="IPR002994">
    <property type="entry name" value="Surf1/Shy1"/>
</dbReference>
<gene>
    <name evidence="2" type="ORF">N791_05145</name>
</gene>
<keyword evidence="1" id="KW-0812">Transmembrane</keyword>
<dbReference type="RefSeq" id="WP_027069914.1">
    <property type="nucleotide sequence ID" value="NZ_AUHT01000008.1"/>
</dbReference>
<dbReference type="GO" id="GO:0005886">
    <property type="term" value="C:plasma membrane"/>
    <property type="evidence" value="ECO:0007669"/>
    <property type="project" value="UniProtKB-SubCell"/>
</dbReference>
<dbReference type="eggNOG" id="COG3346">
    <property type="taxonomic scope" value="Bacteria"/>
</dbReference>
<accession>A0A0A0MC15</accession>
<organism evidence="2 3">
    <name type="scientific">Lysobacter defluvii IMMIB APB-9 = DSM 18482</name>
    <dbReference type="NCBI Taxonomy" id="1385515"/>
    <lineage>
        <taxon>Bacteria</taxon>
        <taxon>Pseudomonadati</taxon>
        <taxon>Pseudomonadota</taxon>
        <taxon>Gammaproteobacteria</taxon>
        <taxon>Lysobacterales</taxon>
        <taxon>Lysobacteraceae</taxon>
        <taxon>Novilysobacter</taxon>
    </lineage>
</organism>
<dbReference type="Pfam" id="PF02104">
    <property type="entry name" value="SURF1"/>
    <property type="match status" value="1"/>
</dbReference>
<dbReference type="PROSITE" id="PS50895">
    <property type="entry name" value="SURF1"/>
    <property type="match status" value="1"/>
</dbReference>
<dbReference type="STRING" id="1385515.GCA_000423325_01565"/>
<dbReference type="OrthoDB" id="9789940at2"/>
<name>A0A0A0MC15_9GAMM</name>
<sequence length="244" mass="26578">MAKRSAGWLAGWALALVLAAVMAMLGNWQAGRAVQKERLLQAAGEVLEAREPRPLALAADPLRADRLDWAAGSGRFVDAPAILLDNQLREGRPGVRAYRLFDSGAPEWILVELGWLAMPGDRSLPRVDRPEGEFELGGLLAAPPSAGLALGEALASRGEALLAMRLDLDALEREVSHPVASRVLRLDPSLPLGYERDLDLLPNTLTPDRHRGYALQWYGLAATVLVIAVLLTVRALRRTRRNPK</sequence>
<evidence type="ECO:0000313" key="3">
    <source>
        <dbReference type="Proteomes" id="UP000030003"/>
    </source>
</evidence>
<evidence type="ECO:0000256" key="1">
    <source>
        <dbReference type="RuleBase" id="RU363076"/>
    </source>
</evidence>
<dbReference type="AlphaFoldDB" id="A0A0A0MC15"/>
<keyword evidence="3" id="KW-1185">Reference proteome</keyword>
<dbReference type="CDD" id="cd06662">
    <property type="entry name" value="SURF1"/>
    <property type="match status" value="1"/>
</dbReference>
<evidence type="ECO:0000313" key="2">
    <source>
        <dbReference type="EMBL" id="KGO99531.1"/>
    </source>
</evidence>
<dbReference type="EMBL" id="AVBH01000012">
    <property type="protein sequence ID" value="KGO99531.1"/>
    <property type="molecule type" value="Genomic_DNA"/>
</dbReference>
<comment type="similarity">
    <text evidence="1">Belongs to the SURF1 family.</text>
</comment>
<reference evidence="2 3" key="1">
    <citation type="submission" date="2013-08" db="EMBL/GenBank/DDBJ databases">
        <title>Genomic analysis of Lysobacter defluvii.</title>
        <authorList>
            <person name="Wang Q."/>
            <person name="Wang G."/>
        </authorList>
    </citation>
    <scope>NUCLEOTIDE SEQUENCE [LARGE SCALE GENOMIC DNA]</scope>
    <source>
        <strain evidence="2 3">IMMIB APB-9</strain>
    </source>
</reference>
<keyword evidence="1" id="KW-1003">Cell membrane</keyword>
<proteinExistence type="inferred from homology"/>
<feature type="transmembrane region" description="Helical" evidence="1">
    <location>
        <begin position="217"/>
        <end position="236"/>
    </location>
</feature>